<evidence type="ECO:0000313" key="3">
    <source>
        <dbReference type="Proteomes" id="UP000314982"/>
    </source>
</evidence>
<dbReference type="AlphaFoldDB" id="A0A4W5L198"/>
<name>A0A4W5L198_9TELE</name>
<evidence type="ECO:0000313" key="2">
    <source>
        <dbReference type="Ensembl" id="ENSHHUP00000018306.1"/>
    </source>
</evidence>
<dbReference type="Ensembl" id="ENSHHUT00000018966.1">
    <property type="protein sequence ID" value="ENSHHUP00000018306.1"/>
    <property type="gene ID" value="ENSHHUG00000011414.1"/>
</dbReference>
<accession>A0A4W5L198</accession>
<proteinExistence type="predicted"/>
<dbReference type="Proteomes" id="UP000314982">
    <property type="component" value="Unassembled WGS sequence"/>
</dbReference>
<reference evidence="2" key="2">
    <citation type="submission" date="2025-08" db="UniProtKB">
        <authorList>
            <consortium name="Ensembl"/>
        </authorList>
    </citation>
    <scope>IDENTIFICATION</scope>
</reference>
<dbReference type="STRING" id="62062.ENSHHUP00000018306"/>
<organism evidence="2 3">
    <name type="scientific">Hucho hucho</name>
    <name type="common">huchen</name>
    <dbReference type="NCBI Taxonomy" id="62062"/>
    <lineage>
        <taxon>Eukaryota</taxon>
        <taxon>Metazoa</taxon>
        <taxon>Chordata</taxon>
        <taxon>Craniata</taxon>
        <taxon>Vertebrata</taxon>
        <taxon>Euteleostomi</taxon>
        <taxon>Actinopterygii</taxon>
        <taxon>Neopterygii</taxon>
        <taxon>Teleostei</taxon>
        <taxon>Protacanthopterygii</taxon>
        <taxon>Salmoniformes</taxon>
        <taxon>Salmonidae</taxon>
        <taxon>Salmoninae</taxon>
        <taxon>Hucho</taxon>
    </lineage>
</organism>
<dbReference type="PANTHER" id="PTHR47728">
    <property type="entry name" value="RAB GTPASE-ACTIVATING PROTEIN 1-LIKE"/>
    <property type="match status" value="1"/>
</dbReference>
<evidence type="ECO:0000256" key="1">
    <source>
        <dbReference type="SAM" id="MobiDB-lite"/>
    </source>
</evidence>
<feature type="compositionally biased region" description="Basic and acidic residues" evidence="1">
    <location>
        <begin position="62"/>
        <end position="71"/>
    </location>
</feature>
<sequence length="71" mass="8434">MCRRELDKSESEIRKNGSIIGEYKQICSQLSERLEKQQTANKGELEKIRVSPHHHIKQSPQSHDRYDRPLY</sequence>
<reference evidence="3" key="1">
    <citation type="submission" date="2018-06" db="EMBL/GenBank/DDBJ databases">
        <title>Genome assembly of Danube salmon.</title>
        <authorList>
            <person name="Macqueen D.J."/>
            <person name="Gundappa M.K."/>
        </authorList>
    </citation>
    <scope>NUCLEOTIDE SEQUENCE [LARGE SCALE GENOMIC DNA]</scope>
</reference>
<feature type="region of interest" description="Disordered" evidence="1">
    <location>
        <begin position="36"/>
        <end position="71"/>
    </location>
</feature>
<dbReference type="GeneTree" id="ENSGT00940000157216"/>
<keyword evidence="3" id="KW-1185">Reference proteome</keyword>
<reference evidence="2" key="3">
    <citation type="submission" date="2025-09" db="UniProtKB">
        <authorList>
            <consortium name="Ensembl"/>
        </authorList>
    </citation>
    <scope>IDENTIFICATION</scope>
</reference>
<dbReference type="PANTHER" id="PTHR47728:SF1">
    <property type="entry name" value="RAB GTPASE ACTIVATING PROTEIN 1 LIKE"/>
    <property type="match status" value="1"/>
</dbReference>
<protein>
    <submittedName>
        <fullName evidence="2">Uncharacterized protein</fullName>
    </submittedName>
</protein>